<name>A0A2T0XTI2_9BACT</name>
<proteinExistence type="predicted"/>
<protein>
    <submittedName>
        <fullName evidence="1">Abi-like protein</fullName>
    </submittedName>
</protein>
<dbReference type="EMBL" id="QPIZ01000009">
    <property type="protein sequence ID" value="RCW36205.1"/>
    <property type="molecule type" value="Genomic_DNA"/>
</dbReference>
<gene>
    <name evidence="1" type="ORF">DFO77_109169</name>
</gene>
<dbReference type="OrthoDB" id="9813050at2"/>
<organism evidence="1 2">
    <name type="scientific">Marinilabilia salmonicolor</name>
    <dbReference type="NCBI Taxonomy" id="989"/>
    <lineage>
        <taxon>Bacteria</taxon>
        <taxon>Pseudomonadati</taxon>
        <taxon>Bacteroidota</taxon>
        <taxon>Bacteroidia</taxon>
        <taxon>Marinilabiliales</taxon>
        <taxon>Marinilabiliaceae</taxon>
        <taxon>Marinilabilia</taxon>
    </lineage>
</organism>
<keyword evidence="2" id="KW-1185">Reference proteome</keyword>
<comment type="caution">
    <text evidence="1">The sequence shown here is derived from an EMBL/GenBank/DDBJ whole genome shotgun (WGS) entry which is preliminary data.</text>
</comment>
<sequence>MNRQFYEKVFSTQRMEKYFKRYPDNEFKAIEHYHLNIELSESFYSVLSIFEVALRNSLNRELTGYFGTKDWYLKIESVPGLKNLKNSINTAKKHIANRDENISANKVVAELTLGFWVRLLNA</sequence>
<accession>A0A2T0XTI2</accession>
<dbReference type="Proteomes" id="UP000252733">
    <property type="component" value="Unassembled WGS sequence"/>
</dbReference>
<dbReference type="RefSeq" id="WP_106151535.1">
    <property type="nucleotide sequence ID" value="NZ_PVTS01000001.1"/>
</dbReference>
<dbReference type="AlphaFoldDB" id="A0A2T0XTI2"/>
<reference evidence="1 2" key="1">
    <citation type="submission" date="2018-07" db="EMBL/GenBank/DDBJ databases">
        <title>Freshwater and sediment microbial communities from various areas in North America, analyzing microbe dynamics in response to fracking.</title>
        <authorList>
            <person name="Lamendella R."/>
        </authorList>
    </citation>
    <scope>NUCLEOTIDE SEQUENCE [LARGE SCALE GENOMIC DNA]</scope>
    <source>
        <strain evidence="1 2">160A</strain>
    </source>
</reference>
<evidence type="ECO:0000313" key="2">
    <source>
        <dbReference type="Proteomes" id="UP000252733"/>
    </source>
</evidence>
<evidence type="ECO:0000313" key="1">
    <source>
        <dbReference type="EMBL" id="RCW36205.1"/>
    </source>
</evidence>